<keyword evidence="2" id="KW-0472">Membrane</keyword>
<feature type="compositionally biased region" description="Low complexity" evidence="1">
    <location>
        <begin position="216"/>
        <end position="232"/>
    </location>
</feature>
<comment type="caution">
    <text evidence="3">The sequence shown here is derived from an EMBL/GenBank/DDBJ whole genome shotgun (WGS) entry which is preliminary data.</text>
</comment>
<feature type="transmembrane region" description="Helical" evidence="2">
    <location>
        <begin position="38"/>
        <end position="59"/>
    </location>
</feature>
<dbReference type="AlphaFoldDB" id="A0A9X2T3N0"/>
<keyword evidence="2" id="KW-1133">Transmembrane helix</keyword>
<evidence type="ECO:0000313" key="4">
    <source>
        <dbReference type="Proteomes" id="UP001151088"/>
    </source>
</evidence>
<evidence type="ECO:0000256" key="1">
    <source>
        <dbReference type="SAM" id="MobiDB-lite"/>
    </source>
</evidence>
<dbReference type="EMBL" id="JANTHZ010000002">
    <property type="protein sequence ID" value="MCS0495141.1"/>
    <property type="molecule type" value="Genomic_DNA"/>
</dbReference>
<proteinExistence type="predicted"/>
<evidence type="ECO:0008006" key="5">
    <source>
        <dbReference type="Google" id="ProtNLM"/>
    </source>
</evidence>
<evidence type="ECO:0000313" key="3">
    <source>
        <dbReference type="EMBL" id="MCS0495141.1"/>
    </source>
</evidence>
<evidence type="ECO:0000256" key="2">
    <source>
        <dbReference type="SAM" id="Phobius"/>
    </source>
</evidence>
<organism evidence="3 4">
    <name type="scientific">Ancylobacter mangrovi</name>
    <dbReference type="NCBI Taxonomy" id="2972472"/>
    <lineage>
        <taxon>Bacteria</taxon>
        <taxon>Pseudomonadati</taxon>
        <taxon>Pseudomonadota</taxon>
        <taxon>Alphaproteobacteria</taxon>
        <taxon>Hyphomicrobiales</taxon>
        <taxon>Xanthobacteraceae</taxon>
        <taxon>Ancylobacter</taxon>
    </lineage>
</organism>
<keyword evidence="2" id="KW-0812">Transmembrane</keyword>
<keyword evidence="4" id="KW-1185">Reference proteome</keyword>
<feature type="compositionally biased region" description="Low complexity" evidence="1">
    <location>
        <begin position="13"/>
        <end position="25"/>
    </location>
</feature>
<dbReference type="Gene3D" id="3.30.160.150">
    <property type="entry name" value="Lipoprotein like domain"/>
    <property type="match status" value="1"/>
</dbReference>
<dbReference type="RefSeq" id="WP_258732186.1">
    <property type="nucleotide sequence ID" value="NZ_JANTHZ010000002.1"/>
</dbReference>
<feature type="region of interest" description="Disordered" evidence="1">
    <location>
        <begin position="1"/>
        <end position="29"/>
    </location>
</feature>
<reference evidence="3" key="1">
    <citation type="submission" date="2022-08" db="EMBL/GenBank/DDBJ databases">
        <authorList>
            <person name="Li F."/>
        </authorList>
    </citation>
    <scope>NUCLEOTIDE SEQUENCE</scope>
    <source>
        <strain evidence="3">MQZ15Z-1</strain>
    </source>
</reference>
<accession>A0A9X2T3N0</accession>
<name>A0A9X2T3N0_9HYPH</name>
<feature type="region of interest" description="Disordered" evidence="1">
    <location>
        <begin position="208"/>
        <end position="247"/>
    </location>
</feature>
<dbReference type="Proteomes" id="UP001151088">
    <property type="component" value="Unassembled WGS sequence"/>
</dbReference>
<protein>
    <recommendedName>
        <fullName evidence="5">LPS-assembly lipoprotein</fullName>
    </recommendedName>
</protein>
<gene>
    <name evidence="3" type="ORF">NVS89_08525</name>
</gene>
<sequence>MSSPDSSRRTARPSTLGPSTLGSSTHPAPVRRAWGSRLLGIAGAGLLALSTAGCFQPMYAQKPDEQGPSMQQQLSDIEIVFSAGRIGNEVRNDLIFALTGGAGNPSGTPYRLEMRATDNTTAAIVDSVSGLPEVELVSVQALWRLVDNTDPKKPVTLTSNMAFGKASVDSGYQRFARERAIRDAQNRASQVVADTIKMQLASYFATKRANGGKEPGSQAAGAPASGTPAAGGQTLGTGAPVGGAPKS</sequence>